<gene>
    <name evidence="1" type="ORF">NCTC12998_06912</name>
</gene>
<proteinExistence type="predicted"/>
<dbReference type="Proteomes" id="UP000345637">
    <property type="component" value="Unassembled WGS sequence"/>
</dbReference>
<accession>A0A485D0N3</accession>
<sequence>MLYLGMPAAFQNVQITNQVGIGIGMRIFQRIAYASLRCQMDYAIKLLSSKNLGNTLAIGKIGFVKTEQRGL</sequence>
<evidence type="ECO:0000313" key="2">
    <source>
        <dbReference type="Proteomes" id="UP000345637"/>
    </source>
</evidence>
<evidence type="ECO:0000313" key="1">
    <source>
        <dbReference type="EMBL" id="VFS90363.1"/>
    </source>
</evidence>
<organism evidence="1 2">
    <name type="scientific">Raoultella planticola</name>
    <name type="common">Klebsiella planticola</name>
    <dbReference type="NCBI Taxonomy" id="575"/>
    <lineage>
        <taxon>Bacteria</taxon>
        <taxon>Pseudomonadati</taxon>
        <taxon>Pseudomonadota</taxon>
        <taxon>Gammaproteobacteria</taxon>
        <taxon>Enterobacterales</taxon>
        <taxon>Enterobacteriaceae</taxon>
        <taxon>Klebsiella/Raoultella group</taxon>
        <taxon>Raoultella</taxon>
    </lineage>
</organism>
<dbReference type="EMBL" id="CAADJE010000038">
    <property type="protein sequence ID" value="VFS90363.1"/>
    <property type="molecule type" value="Genomic_DNA"/>
</dbReference>
<dbReference type="AlphaFoldDB" id="A0A485D0N3"/>
<name>A0A485D0N3_RAOPL</name>
<protein>
    <submittedName>
        <fullName evidence="1">Uncharacterized protein</fullName>
    </submittedName>
</protein>
<reference evidence="1 2" key="1">
    <citation type="submission" date="2019-03" db="EMBL/GenBank/DDBJ databases">
        <authorList>
            <consortium name="Pathogen Informatics"/>
        </authorList>
    </citation>
    <scope>NUCLEOTIDE SEQUENCE [LARGE SCALE GENOMIC DNA]</scope>
    <source>
        <strain evidence="1 2">NCTC12998</strain>
    </source>
</reference>